<dbReference type="CDD" id="cd05716">
    <property type="entry name" value="IgV_pIgR_like"/>
    <property type="match status" value="1"/>
</dbReference>
<feature type="domain" description="Immunoglobulin" evidence="5">
    <location>
        <begin position="125"/>
        <end position="211"/>
    </location>
</feature>
<dbReference type="SMART" id="SM00409">
    <property type="entry name" value="IG"/>
    <property type="match status" value="2"/>
</dbReference>
<dbReference type="PANTHER" id="PTHR11860">
    <property type="entry name" value="POLYMERIC-IMMUNOGLOBULIN RECEPTOR"/>
    <property type="match status" value="1"/>
</dbReference>
<dbReference type="InterPro" id="IPR036179">
    <property type="entry name" value="Ig-like_dom_sf"/>
</dbReference>
<dbReference type="InterPro" id="IPR013106">
    <property type="entry name" value="Ig_V-set"/>
</dbReference>
<reference evidence="6 7" key="1">
    <citation type="submission" date="2019-04" db="EMBL/GenBank/DDBJ databases">
        <authorList>
            <consortium name="Wellcome Sanger Institute Data Sharing"/>
        </authorList>
    </citation>
    <scope>NUCLEOTIDE SEQUENCE [LARGE SCALE GENOMIC DNA]</scope>
</reference>
<dbReference type="InterPro" id="IPR003599">
    <property type="entry name" value="Ig_sub"/>
</dbReference>
<keyword evidence="3" id="KW-0472">Membrane</keyword>
<dbReference type="InterPro" id="IPR013783">
    <property type="entry name" value="Ig-like_fold"/>
</dbReference>
<feature type="chain" id="PRO_5034317242" description="Immunoglobulin domain-containing protein" evidence="4">
    <location>
        <begin position="22"/>
        <end position="289"/>
    </location>
</feature>
<evidence type="ECO:0000259" key="5">
    <source>
        <dbReference type="SMART" id="SM00409"/>
    </source>
</evidence>
<comment type="subcellular location">
    <subcellularLocation>
        <location evidence="1">Membrane</location>
    </subcellularLocation>
</comment>
<dbReference type="Ensembl" id="ENSSFOT00015021697.2">
    <property type="protein sequence ID" value="ENSSFOP00015021458.2"/>
    <property type="gene ID" value="ENSSFOG00015026144.1"/>
</dbReference>
<evidence type="ECO:0000313" key="6">
    <source>
        <dbReference type="Ensembl" id="ENSSFOP00015021458.2"/>
    </source>
</evidence>
<dbReference type="GO" id="GO:0004888">
    <property type="term" value="F:transmembrane signaling receptor activity"/>
    <property type="evidence" value="ECO:0007669"/>
    <property type="project" value="TreeGrafter"/>
</dbReference>
<dbReference type="Proteomes" id="UP000694397">
    <property type="component" value="Chromosome 9"/>
</dbReference>
<feature type="signal peptide" evidence="4">
    <location>
        <begin position="1"/>
        <end position="21"/>
    </location>
</feature>
<keyword evidence="7" id="KW-1185">Reference proteome</keyword>
<evidence type="ECO:0000256" key="2">
    <source>
        <dbReference type="ARBA" id="ARBA00022692"/>
    </source>
</evidence>
<reference evidence="6" key="2">
    <citation type="submission" date="2025-08" db="UniProtKB">
        <authorList>
            <consortium name="Ensembl"/>
        </authorList>
    </citation>
    <scope>IDENTIFICATION</scope>
</reference>
<evidence type="ECO:0000256" key="3">
    <source>
        <dbReference type="ARBA" id="ARBA00023136"/>
    </source>
</evidence>
<dbReference type="GeneTree" id="ENSGT00950000182977"/>
<dbReference type="AlphaFoldDB" id="A0A8C9RS23"/>
<dbReference type="Gene3D" id="2.60.40.10">
    <property type="entry name" value="Immunoglobulins"/>
    <property type="match status" value="2"/>
</dbReference>
<keyword evidence="4" id="KW-0732">Signal</keyword>
<gene>
    <name evidence="6" type="primary">LOC108922784</name>
</gene>
<dbReference type="GO" id="GO:0005886">
    <property type="term" value="C:plasma membrane"/>
    <property type="evidence" value="ECO:0007669"/>
    <property type="project" value="TreeGrafter"/>
</dbReference>
<evidence type="ECO:0000313" key="7">
    <source>
        <dbReference type="Proteomes" id="UP000694397"/>
    </source>
</evidence>
<dbReference type="Pfam" id="PF07686">
    <property type="entry name" value="V-set"/>
    <property type="match status" value="1"/>
</dbReference>
<dbReference type="PANTHER" id="PTHR11860:SF87">
    <property type="entry name" value="CMRF35-LIKE MOLECULE 8"/>
    <property type="match status" value="1"/>
</dbReference>
<protein>
    <recommendedName>
        <fullName evidence="5">Immunoglobulin domain-containing protein</fullName>
    </recommendedName>
</protein>
<organism evidence="6 7">
    <name type="scientific">Scleropages formosus</name>
    <name type="common">Asian bonytongue</name>
    <name type="synonym">Osteoglossum formosum</name>
    <dbReference type="NCBI Taxonomy" id="113540"/>
    <lineage>
        <taxon>Eukaryota</taxon>
        <taxon>Metazoa</taxon>
        <taxon>Chordata</taxon>
        <taxon>Craniata</taxon>
        <taxon>Vertebrata</taxon>
        <taxon>Euteleostomi</taxon>
        <taxon>Actinopterygii</taxon>
        <taxon>Neopterygii</taxon>
        <taxon>Teleostei</taxon>
        <taxon>Osteoglossocephala</taxon>
        <taxon>Osteoglossomorpha</taxon>
        <taxon>Osteoglossiformes</taxon>
        <taxon>Osteoglossidae</taxon>
        <taxon>Scleropages</taxon>
    </lineage>
</organism>
<feature type="domain" description="Immunoglobulin" evidence="5">
    <location>
        <begin position="17"/>
        <end position="116"/>
    </location>
</feature>
<dbReference type="SUPFAM" id="SSF48726">
    <property type="entry name" value="Immunoglobulin"/>
    <property type="match status" value="2"/>
</dbReference>
<name>A0A8C9RS23_SCLFO</name>
<evidence type="ECO:0000256" key="4">
    <source>
        <dbReference type="SAM" id="SignalP"/>
    </source>
</evidence>
<keyword evidence="2" id="KW-0812">Transmembrane</keyword>
<dbReference type="InterPro" id="IPR050671">
    <property type="entry name" value="CD300_family_receptors"/>
</dbReference>
<sequence length="289" mass="32968">QRDSLVTNLLIILIVTYRAFSAPSGSSVTIPCHYKKMCKHHVKYWCKIYYWIYCSTMVRSDSPRSKGDVSIADDPDQLVFTVTMRNLQEKDAGWYWCGVEINGAVDDYEYLSLTVTTGVQSVWTVSRISAERGGLVTIPCYYDQKYKQHVKYWCKGYTWSSCTTMVHSDSPQSKGEVVTMRNLQMKDTDWYWCGVKDGRDRVGAPLYLNISDSELYLSSIEQILKNRTAMGQLVVYWLGLLLLEPKAAGLLPPLTLVPLSILNCSSNFTQQYKGEKSCRYTVIHFGEKG</sequence>
<dbReference type="OrthoDB" id="8442846at2759"/>
<proteinExistence type="predicted"/>
<reference evidence="6" key="3">
    <citation type="submission" date="2025-09" db="UniProtKB">
        <authorList>
            <consortium name="Ensembl"/>
        </authorList>
    </citation>
    <scope>IDENTIFICATION</scope>
</reference>
<evidence type="ECO:0000256" key="1">
    <source>
        <dbReference type="ARBA" id="ARBA00004370"/>
    </source>
</evidence>
<accession>A0A8C9RS23</accession>